<dbReference type="InterPro" id="IPR057039">
    <property type="entry name" value="At5g52880_ARM"/>
</dbReference>
<proteinExistence type="predicted"/>
<dbReference type="PROSITE" id="PS50181">
    <property type="entry name" value="FBOX"/>
    <property type="match status" value="1"/>
</dbReference>
<reference evidence="2" key="1">
    <citation type="submission" date="2021-03" db="EMBL/GenBank/DDBJ databases">
        <authorList>
            <person name="Li Z."/>
            <person name="Yang C."/>
        </authorList>
    </citation>
    <scope>NUCLEOTIDE SEQUENCE</scope>
    <source>
        <strain evidence="2">Dzin_1.0</strain>
        <tissue evidence="2">Leaf</tissue>
    </source>
</reference>
<reference evidence="2" key="2">
    <citation type="journal article" date="2022" name="Hortic Res">
        <title>The genome of Dioscorea zingiberensis sheds light on the biosynthesis, origin and evolution of the medicinally important diosgenin saponins.</title>
        <authorList>
            <person name="Li Y."/>
            <person name="Tan C."/>
            <person name="Li Z."/>
            <person name="Guo J."/>
            <person name="Li S."/>
            <person name="Chen X."/>
            <person name="Wang C."/>
            <person name="Dai X."/>
            <person name="Yang H."/>
            <person name="Song W."/>
            <person name="Hou L."/>
            <person name="Xu J."/>
            <person name="Tong Z."/>
            <person name="Xu A."/>
            <person name="Yuan X."/>
            <person name="Wang W."/>
            <person name="Yang Q."/>
            <person name="Chen L."/>
            <person name="Sun Z."/>
            <person name="Wang K."/>
            <person name="Pan B."/>
            <person name="Chen J."/>
            <person name="Bao Y."/>
            <person name="Liu F."/>
            <person name="Qi X."/>
            <person name="Gang D.R."/>
            <person name="Wen J."/>
            <person name="Li J."/>
        </authorList>
    </citation>
    <scope>NUCLEOTIDE SEQUENCE</scope>
    <source>
        <strain evidence="2">Dzin_1.0</strain>
    </source>
</reference>
<evidence type="ECO:0000313" key="3">
    <source>
        <dbReference type="Proteomes" id="UP001085076"/>
    </source>
</evidence>
<dbReference type="InterPro" id="IPR001810">
    <property type="entry name" value="F-box_dom"/>
</dbReference>
<dbReference type="PANTHER" id="PTHR47744">
    <property type="entry name" value="OS05G0526300 PROTEIN"/>
    <property type="match status" value="1"/>
</dbReference>
<dbReference type="CDD" id="cd09917">
    <property type="entry name" value="F-box_SF"/>
    <property type="match status" value="1"/>
</dbReference>
<dbReference type="AlphaFoldDB" id="A0A9D5D900"/>
<evidence type="ECO:0000259" key="1">
    <source>
        <dbReference type="PROSITE" id="PS50181"/>
    </source>
</evidence>
<organism evidence="2 3">
    <name type="scientific">Dioscorea zingiberensis</name>
    <dbReference type="NCBI Taxonomy" id="325984"/>
    <lineage>
        <taxon>Eukaryota</taxon>
        <taxon>Viridiplantae</taxon>
        <taxon>Streptophyta</taxon>
        <taxon>Embryophyta</taxon>
        <taxon>Tracheophyta</taxon>
        <taxon>Spermatophyta</taxon>
        <taxon>Magnoliopsida</taxon>
        <taxon>Liliopsida</taxon>
        <taxon>Dioscoreales</taxon>
        <taxon>Dioscoreaceae</taxon>
        <taxon>Dioscorea</taxon>
    </lineage>
</organism>
<gene>
    <name evidence="2" type="ORF">J5N97_004601</name>
</gene>
<dbReference type="InterPro" id="IPR036047">
    <property type="entry name" value="F-box-like_dom_sf"/>
</dbReference>
<name>A0A9D5D900_9LILI</name>
<dbReference type="Pfam" id="PF12937">
    <property type="entry name" value="F-box-like"/>
    <property type="match status" value="1"/>
</dbReference>
<dbReference type="SUPFAM" id="SSF81383">
    <property type="entry name" value="F-box domain"/>
    <property type="match status" value="1"/>
</dbReference>
<sequence length="290" mass="32867">MEAMKRYEELGMGEALSRSYDYPLACHELALILRCAYAQLPKALHSLLLRDTLAAFRLLPVMQTSHGLSAANLLLQAAEAALPKQKKALAVAEFKHAVVAHKRRCRVRQEGGPIQLPQDILIHIFKFLDMHSLVTSSSVCWAWNAAANDNNLWQLQYSLFFGFNGIFCKSEEQTQCFKDECPKANLDWKEAFRRKYTGNSSWRFKSNRAFCGHCKSIIWLSNVTCDRPHHCATLQIRQFKIKPLAPYKVVEYLLGETMLTSSSDSDSDAEESTISRLWACPKLASSSDFP</sequence>
<dbReference type="PANTHER" id="PTHR47744:SF1">
    <property type="entry name" value="OS05G0526300 PROTEIN"/>
    <property type="match status" value="1"/>
</dbReference>
<dbReference type="OrthoDB" id="10257471at2759"/>
<dbReference type="SMART" id="SM00256">
    <property type="entry name" value="FBOX"/>
    <property type="match status" value="1"/>
</dbReference>
<comment type="caution">
    <text evidence="2">The sequence shown here is derived from an EMBL/GenBank/DDBJ whole genome shotgun (WGS) entry which is preliminary data.</text>
</comment>
<feature type="domain" description="F-box" evidence="1">
    <location>
        <begin position="110"/>
        <end position="156"/>
    </location>
</feature>
<dbReference type="Proteomes" id="UP001085076">
    <property type="component" value="Miscellaneous, Linkage group lg01"/>
</dbReference>
<accession>A0A9D5D900</accession>
<keyword evidence="3" id="KW-1185">Reference proteome</keyword>
<dbReference type="EMBL" id="JAGGNH010000001">
    <property type="protein sequence ID" value="KAJ0986245.1"/>
    <property type="molecule type" value="Genomic_DNA"/>
</dbReference>
<evidence type="ECO:0000313" key="2">
    <source>
        <dbReference type="EMBL" id="KAJ0986245.1"/>
    </source>
</evidence>
<dbReference type="Gene3D" id="1.20.1280.50">
    <property type="match status" value="1"/>
</dbReference>
<dbReference type="Pfam" id="PF24104">
    <property type="entry name" value="At5g52880_ARM"/>
    <property type="match status" value="1"/>
</dbReference>
<protein>
    <recommendedName>
        <fullName evidence="1">F-box domain-containing protein</fullName>
    </recommendedName>
</protein>